<comment type="caution">
    <text evidence="2">The sequence shown here is derived from an EMBL/GenBank/DDBJ whole genome shotgun (WGS) entry which is preliminary data.</text>
</comment>
<dbReference type="PANTHER" id="PTHR33356">
    <property type="entry name" value="TIP41-LIKE PROTEIN"/>
    <property type="match status" value="1"/>
</dbReference>
<gene>
    <name evidence="2" type="ORF">Cgig2_016355</name>
</gene>
<dbReference type="AlphaFoldDB" id="A0A9Q1Q7I8"/>
<protein>
    <submittedName>
        <fullName evidence="2">Uncharacterized protein</fullName>
    </submittedName>
</protein>
<feature type="compositionally biased region" description="Polar residues" evidence="1">
    <location>
        <begin position="86"/>
        <end position="95"/>
    </location>
</feature>
<feature type="region of interest" description="Disordered" evidence="1">
    <location>
        <begin position="262"/>
        <end position="281"/>
    </location>
</feature>
<evidence type="ECO:0000313" key="2">
    <source>
        <dbReference type="EMBL" id="KAJ8431922.1"/>
    </source>
</evidence>
<reference evidence="2" key="1">
    <citation type="submission" date="2022-04" db="EMBL/GenBank/DDBJ databases">
        <title>Carnegiea gigantea Genome sequencing and assembly v2.</title>
        <authorList>
            <person name="Copetti D."/>
            <person name="Sanderson M.J."/>
            <person name="Burquez A."/>
            <person name="Wojciechowski M.F."/>
        </authorList>
    </citation>
    <scope>NUCLEOTIDE SEQUENCE</scope>
    <source>
        <strain evidence="2">SGP5-SGP5p</strain>
        <tissue evidence="2">Aerial part</tissue>
    </source>
</reference>
<accession>A0A9Q1Q7I8</accession>
<feature type="compositionally biased region" description="Low complexity" evidence="1">
    <location>
        <begin position="265"/>
        <end position="276"/>
    </location>
</feature>
<name>A0A9Q1Q7I8_9CARY</name>
<dbReference type="EMBL" id="JAKOGI010000654">
    <property type="protein sequence ID" value="KAJ8431922.1"/>
    <property type="molecule type" value="Genomic_DNA"/>
</dbReference>
<dbReference type="PANTHER" id="PTHR33356:SF17">
    <property type="entry name" value="TPX2 CENTRAL DOMAIN-CONTAINING PROTEIN"/>
    <property type="match status" value="1"/>
</dbReference>
<feature type="compositionally biased region" description="Polar residues" evidence="1">
    <location>
        <begin position="108"/>
        <end position="138"/>
    </location>
</feature>
<dbReference type="OrthoDB" id="1060058at2759"/>
<evidence type="ECO:0000256" key="1">
    <source>
        <dbReference type="SAM" id="MobiDB-lite"/>
    </source>
</evidence>
<proteinExistence type="predicted"/>
<feature type="region of interest" description="Disordered" evidence="1">
    <location>
        <begin position="86"/>
        <end position="148"/>
    </location>
</feature>
<keyword evidence="3" id="KW-1185">Reference proteome</keyword>
<sequence length="409" mass="44423">MDTPTDNNDPAFWLPTHFLTDDDFLAGVDDKKEQPKSSFDLFSNGFGFDPFSVLDSPVSSNGTDKDHENDDHELLAELTRQLARSSLRQAQTHHNNLGHAPTEKPWVFSTSPQSTLTGLGPWSNRSGFSSNGSPSQVASPPLTPPGSKDEAAWELLYEAAGQVARLKMSAIAAQLNHHSQHQLQQQNRGLLRSSSIKAKSPQINSFYDFPATNQYQQLKRQQGSGGPMFCQHHHYHQQSRTCGGGAGGALGLPQSAWPPLKAGVQQPQPHQNHRQQSGGSGMRAVFLGGPGTGYGPGPAVKRQSTGTGVFLPRRVGTQPEPRKKPTGCSTVLLPARVVQALKLDLDEINNGVNHNSQARFGSGFVTDHEVLVARRNALLNQQRRSMKGEGAATMVGLGHDIRLPSDWTY</sequence>
<dbReference type="Proteomes" id="UP001153076">
    <property type="component" value="Unassembled WGS sequence"/>
</dbReference>
<organism evidence="2 3">
    <name type="scientific">Carnegiea gigantea</name>
    <dbReference type="NCBI Taxonomy" id="171969"/>
    <lineage>
        <taxon>Eukaryota</taxon>
        <taxon>Viridiplantae</taxon>
        <taxon>Streptophyta</taxon>
        <taxon>Embryophyta</taxon>
        <taxon>Tracheophyta</taxon>
        <taxon>Spermatophyta</taxon>
        <taxon>Magnoliopsida</taxon>
        <taxon>eudicotyledons</taxon>
        <taxon>Gunneridae</taxon>
        <taxon>Pentapetalae</taxon>
        <taxon>Caryophyllales</taxon>
        <taxon>Cactineae</taxon>
        <taxon>Cactaceae</taxon>
        <taxon>Cactoideae</taxon>
        <taxon>Echinocereeae</taxon>
        <taxon>Carnegiea</taxon>
    </lineage>
</organism>
<evidence type="ECO:0000313" key="3">
    <source>
        <dbReference type="Proteomes" id="UP001153076"/>
    </source>
</evidence>